<comment type="caution">
    <text evidence="1">The sequence shown here is derived from an EMBL/GenBank/DDBJ whole genome shotgun (WGS) entry which is preliminary data.</text>
</comment>
<reference evidence="1" key="1">
    <citation type="submission" date="2021-06" db="EMBL/GenBank/DDBJ databases">
        <authorList>
            <person name="Kallberg Y."/>
            <person name="Tangrot J."/>
            <person name="Rosling A."/>
        </authorList>
    </citation>
    <scope>NUCLEOTIDE SEQUENCE</scope>
    <source>
        <strain evidence="1">AU212A</strain>
    </source>
</reference>
<dbReference type="EMBL" id="CAJVPM010003958">
    <property type="protein sequence ID" value="CAG8507751.1"/>
    <property type="molecule type" value="Genomic_DNA"/>
</dbReference>
<evidence type="ECO:0000313" key="2">
    <source>
        <dbReference type="Proteomes" id="UP000789860"/>
    </source>
</evidence>
<keyword evidence="2" id="KW-1185">Reference proteome</keyword>
<protein>
    <submittedName>
        <fullName evidence="1">6668_t:CDS:1</fullName>
    </submittedName>
</protein>
<gene>
    <name evidence="1" type="ORF">SCALOS_LOCUS3525</name>
</gene>
<accession>A0ACA9L2M6</accession>
<feature type="non-terminal residue" evidence="1">
    <location>
        <position position="1"/>
    </location>
</feature>
<dbReference type="Proteomes" id="UP000789860">
    <property type="component" value="Unassembled WGS sequence"/>
</dbReference>
<proteinExistence type="predicted"/>
<sequence>ITQIIHDDRQTEHRFKNCAMLSPCGDYEIEHRTSLKIKPRHEEDILNKLVLEIIHRDPRLFKKYIILQKETNSIKKERLINELIDELVETEKLLRNNPVKKRLPNNQIKYKSEQERSKKKQDVKLGAKIALEKLINGYLETLKTWMPEPNKSEKPKSAKSDKSEASQLNWMYMVRSCYIKGIKVKKDKNKGIKVKKKVYEAHTHYQKPDNTGYKDENEAFKKPSKTTEGNFEPDNDNDEMISEGDSENVRILKKLDLDYACNNWINKVKDFMKTNQEVLKIEKSHLSEPEKLSMPRPKTKPEGPSTMKQKREEISKTEVKLARPIKETNTKIVEKKIGGEKGIRIAVDKYKTLRYANRIVQGLDAEEADGKKAFKQHLNSAENGSGGISDLES</sequence>
<organism evidence="1 2">
    <name type="scientific">Scutellospora calospora</name>
    <dbReference type="NCBI Taxonomy" id="85575"/>
    <lineage>
        <taxon>Eukaryota</taxon>
        <taxon>Fungi</taxon>
        <taxon>Fungi incertae sedis</taxon>
        <taxon>Mucoromycota</taxon>
        <taxon>Glomeromycotina</taxon>
        <taxon>Glomeromycetes</taxon>
        <taxon>Diversisporales</taxon>
        <taxon>Gigasporaceae</taxon>
        <taxon>Scutellospora</taxon>
    </lineage>
</organism>
<evidence type="ECO:0000313" key="1">
    <source>
        <dbReference type="EMBL" id="CAG8507751.1"/>
    </source>
</evidence>
<name>A0ACA9L2M6_9GLOM</name>